<dbReference type="InterPro" id="IPR015943">
    <property type="entry name" value="WD40/YVTN_repeat-like_dom_sf"/>
</dbReference>
<dbReference type="Proteomes" id="UP001314263">
    <property type="component" value="Unassembled WGS sequence"/>
</dbReference>
<protein>
    <submittedName>
        <fullName evidence="1">Uncharacterized protein</fullName>
    </submittedName>
</protein>
<dbReference type="InterPro" id="IPR011044">
    <property type="entry name" value="Quino_amine_DH_bsu"/>
</dbReference>
<evidence type="ECO:0000313" key="1">
    <source>
        <dbReference type="EMBL" id="CAK0783287.1"/>
    </source>
</evidence>
<comment type="caution">
    <text evidence="1">The sequence shown here is derived from an EMBL/GenBank/DDBJ whole genome shotgun (WGS) entry which is preliminary data.</text>
</comment>
<keyword evidence="2" id="KW-1185">Reference proteome</keyword>
<evidence type="ECO:0000313" key="2">
    <source>
        <dbReference type="Proteomes" id="UP001314263"/>
    </source>
</evidence>
<dbReference type="EMBL" id="CAUYUE010000008">
    <property type="protein sequence ID" value="CAK0783287.1"/>
    <property type="molecule type" value="Genomic_DNA"/>
</dbReference>
<proteinExistence type="predicted"/>
<sequence length="488" mass="50485">MRDMRLCEMQSGSAESPTLTVRAPLASLRNCLAAQPGGPLMAVLQEPGTVSLVDSRQPHAEAVQLPGSGSRSHKASACAWSADGRFLLTGWHGGMGLLTVHEIRSPKSVQLMGHQELFFWPKDMAVAGDEAGMVAALAGAAGVVIYSVKKHAAALRGQPAWHISQQLRLCHMWPACAVAITADGSTLAAAALGGQLFVWNLRQGLDAPQLELQVQVPSERVTSMALSPGGARLAAAVWGGSTYLYCQHSSIERKGAPGDLVMPAPQAASAAQQASPEVDTQQTLVHPVQKGADGSGQLGIAEAKSKAAELVPSASGVSPHAGLARREGQALLLGPGRGGAEEPEAVHAAAAPVGEAVSRLAGINHGVRGCGGWRIKGSWTAESLLRPLVSCTSLLAWVGNAHFVVSMQGKRLIAFQTAHDGLQHVQASWQQGDGPGGMRPQGIGLSAGPHGIRGMAVTHDAASNGQAAGRKIWVCDSTGQFSCCMADL</sequence>
<dbReference type="SUPFAM" id="SSF50969">
    <property type="entry name" value="YVTN repeat-like/Quinoprotein amine dehydrogenase"/>
    <property type="match status" value="1"/>
</dbReference>
<gene>
    <name evidence="1" type="ORF">CVIRNUC_006486</name>
</gene>
<organism evidence="1 2">
    <name type="scientific">Coccomyxa viridis</name>
    <dbReference type="NCBI Taxonomy" id="1274662"/>
    <lineage>
        <taxon>Eukaryota</taxon>
        <taxon>Viridiplantae</taxon>
        <taxon>Chlorophyta</taxon>
        <taxon>core chlorophytes</taxon>
        <taxon>Trebouxiophyceae</taxon>
        <taxon>Trebouxiophyceae incertae sedis</taxon>
        <taxon>Coccomyxaceae</taxon>
        <taxon>Coccomyxa</taxon>
    </lineage>
</organism>
<dbReference type="Gene3D" id="2.130.10.10">
    <property type="entry name" value="YVTN repeat-like/Quinoprotein amine dehydrogenase"/>
    <property type="match status" value="1"/>
</dbReference>
<reference evidence="1 2" key="1">
    <citation type="submission" date="2023-10" db="EMBL/GenBank/DDBJ databases">
        <authorList>
            <person name="Maclean D."/>
            <person name="Macfadyen A."/>
        </authorList>
    </citation>
    <scope>NUCLEOTIDE SEQUENCE [LARGE SCALE GENOMIC DNA]</scope>
</reference>
<name>A0AAV1I8B0_9CHLO</name>
<accession>A0AAV1I8B0</accession>
<dbReference type="AlphaFoldDB" id="A0AAV1I8B0"/>